<gene>
    <name evidence="2" type="ORF">A8145_03045</name>
</gene>
<reference evidence="2 3" key="1">
    <citation type="submission" date="2016-05" db="EMBL/GenBank/DDBJ databases">
        <authorList>
            <person name="Ramsay J.P."/>
        </authorList>
    </citation>
    <scope>NUCLEOTIDE SEQUENCE [LARGE SCALE GENOMIC DNA]</scope>
    <source>
        <strain evidence="2 3">NZP2042</strain>
    </source>
</reference>
<name>A0A6M7UAJ1_RHILI</name>
<dbReference type="SUPFAM" id="SSF103481">
    <property type="entry name" value="Multidrug resistance efflux transporter EmrE"/>
    <property type="match status" value="1"/>
</dbReference>
<proteinExistence type="predicted"/>
<feature type="domain" description="EamA" evidence="1">
    <location>
        <begin position="25"/>
        <end position="120"/>
    </location>
</feature>
<evidence type="ECO:0000259" key="1">
    <source>
        <dbReference type="Pfam" id="PF00892"/>
    </source>
</evidence>
<dbReference type="InterPro" id="IPR037185">
    <property type="entry name" value="EmrE-like"/>
</dbReference>
<organism evidence="2 3">
    <name type="scientific">Rhizobium loti</name>
    <name type="common">Mesorhizobium loti</name>
    <dbReference type="NCBI Taxonomy" id="381"/>
    <lineage>
        <taxon>Bacteria</taxon>
        <taxon>Pseudomonadati</taxon>
        <taxon>Pseudomonadota</taxon>
        <taxon>Alphaproteobacteria</taxon>
        <taxon>Hyphomicrobiales</taxon>
        <taxon>Phyllobacteriaceae</taxon>
        <taxon>Mesorhizobium</taxon>
    </lineage>
</organism>
<dbReference type="InterPro" id="IPR000620">
    <property type="entry name" value="EamA_dom"/>
</dbReference>
<sequence>MFNINYILISSSVLVIAFGQVIFKFAARNFKIGAGGGWWSVAQQNVTPIALILLALFLYFLSTIAWVQALRTVPLSVAFMFNALAFVIVPCAGFFLFGESVPKYFYLGMPLILLGIFLISRP</sequence>
<accession>A0A6M7UAJ1</accession>
<dbReference type="GO" id="GO:0016020">
    <property type="term" value="C:membrane"/>
    <property type="evidence" value="ECO:0007669"/>
    <property type="project" value="InterPro"/>
</dbReference>
<comment type="caution">
    <text evidence="2">The sequence shown here is derived from an EMBL/GenBank/DDBJ whole genome shotgun (WGS) entry which is preliminary data.</text>
</comment>
<evidence type="ECO:0000313" key="3">
    <source>
        <dbReference type="Proteomes" id="UP000093737"/>
    </source>
</evidence>
<dbReference type="Proteomes" id="UP000093737">
    <property type="component" value="Unassembled WGS sequence"/>
</dbReference>
<dbReference type="EMBL" id="LYTK01000001">
    <property type="protein sequence ID" value="OBQ71853.1"/>
    <property type="molecule type" value="Genomic_DNA"/>
</dbReference>
<dbReference type="AlphaFoldDB" id="A0A6M7UAJ1"/>
<evidence type="ECO:0000313" key="2">
    <source>
        <dbReference type="EMBL" id="OBQ71853.1"/>
    </source>
</evidence>
<protein>
    <recommendedName>
        <fullName evidence="1">EamA domain-containing protein</fullName>
    </recommendedName>
</protein>
<dbReference type="Pfam" id="PF00892">
    <property type="entry name" value="EamA"/>
    <property type="match status" value="1"/>
</dbReference>
<dbReference type="Gene3D" id="1.10.3730.20">
    <property type="match status" value="1"/>
</dbReference>
<dbReference type="RefSeq" id="WP_056563818.1">
    <property type="nucleotide sequence ID" value="NZ_CP033334.1"/>
</dbReference>